<dbReference type="Gene3D" id="2.130.10.10">
    <property type="entry name" value="YVTN repeat-like/Quinoprotein amine dehydrogenase"/>
    <property type="match status" value="1"/>
</dbReference>
<proteinExistence type="predicted"/>
<dbReference type="AlphaFoldDB" id="A0A5R9QG97"/>
<evidence type="ECO:0000313" key="2">
    <source>
        <dbReference type="EMBL" id="TLX63998.1"/>
    </source>
</evidence>
<dbReference type="EMBL" id="QLAG01000008">
    <property type="protein sequence ID" value="TLX63998.1"/>
    <property type="molecule type" value="Genomic_DNA"/>
</dbReference>
<dbReference type="SUPFAM" id="SSF50998">
    <property type="entry name" value="Quinoprotein alcohol dehydrogenase-like"/>
    <property type="match status" value="1"/>
</dbReference>
<keyword evidence="1" id="KW-0812">Transmembrane</keyword>
<feature type="transmembrane region" description="Helical" evidence="1">
    <location>
        <begin position="20"/>
        <end position="42"/>
    </location>
</feature>
<organism evidence="2 3">
    <name type="scientific">Stutzerimonas nosocomialis</name>
    <dbReference type="NCBI Taxonomy" id="1056496"/>
    <lineage>
        <taxon>Bacteria</taxon>
        <taxon>Pseudomonadati</taxon>
        <taxon>Pseudomonadota</taxon>
        <taxon>Gammaproteobacteria</taxon>
        <taxon>Pseudomonadales</taxon>
        <taxon>Pseudomonadaceae</taxon>
        <taxon>Stutzerimonas</taxon>
    </lineage>
</organism>
<dbReference type="Pfam" id="PF14269">
    <property type="entry name" value="Arylsulfotran_2"/>
    <property type="match status" value="1"/>
</dbReference>
<evidence type="ECO:0008006" key="4">
    <source>
        <dbReference type="Google" id="ProtNLM"/>
    </source>
</evidence>
<keyword evidence="3" id="KW-1185">Reference proteome</keyword>
<dbReference type="Proteomes" id="UP000306753">
    <property type="component" value="Unassembled WGS sequence"/>
</dbReference>
<keyword evidence="1" id="KW-1133">Transmembrane helix</keyword>
<dbReference type="InterPro" id="IPR015943">
    <property type="entry name" value="WD40/YVTN_repeat-like_dom_sf"/>
</dbReference>
<dbReference type="PANTHER" id="PTHR35340:SF5">
    <property type="entry name" value="ASST-DOMAIN-CONTAINING PROTEIN"/>
    <property type="match status" value="1"/>
</dbReference>
<gene>
    <name evidence="2" type="ORF">DN820_08280</name>
</gene>
<reference evidence="2 3" key="1">
    <citation type="journal article" date="2017" name="Eur. J. Clin. Microbiol. Infect. Dis.">
        <title>Uncommonly isolated clinical Pseudomonas: identification and phylogenetic assignation.</title>
        <authorList>
            <person name="Mulet M."/>
            <person name="Gomila M."/>
            <person name="Ramirez A."/>
            <person name="Cardew S."/>
            <person name="Moore E.R."/>
            <person name="Lalucat J."/>
            <person name="Garcia-Valdes E."/>
        </authorList>
    </citation>
    <scope>NUCLEOTIDE SEQUENCE [LARGE SCALE GENOMIC DNA]</scope>
    <source>
        <strain evidence="2 3">SD129</strain>
    </source>
</reference>
<evidence type="ECO:0000256" key="1">
    <source>
        <dbReference type="SAM" id="Phobius"/>
    </source>
</evidence>
<dbReference type="InterPro" id="IPR053143">
    <property type="entry name" value="Arylsulfate_ST"/>
</dbReference>
<comment type="caution">
    <text evidence="2">The sequence shown here is derived from an EMBL/GenBank/DDBJ whole genome shotgun (WGS) entry which is preliminary data.</text>
</comment>
<name>A0A5R9QG97_9GAMM</name>
<dbReference type="InterPro" id="IPR039535">
    <property type="entry name" value="ASST-like"/>
</dbReference>
<evidence type="ECO:0000313" key="3">
    <source>
        <dbReference type="Proteomes" id="UP000306753"/>
    </source>
</evidence>
<keyword evidence="1" id="KW-0472">Membrane</keyword>
<dbReference type="PANTHER" id="PTHR35340">
    <property type="entry name" value="PQQ ENZYME REPEAT PROTEIN-RELATED"/>
    <property type="match status" value="1"/>
</dbReference>
<protein>
    <recommendedName>
        <fullName evidence="4">Aryl sulfotransferase</fullName>
    </recommendedName>
</protein>
<sequence>MRAAVLHPTAGGRMDRSDRIGFTLFFVAIVFIAFVAGAFVALSKTFPYRYFNDAYRAGHALLSQLSATDLYTETHLWREARRDDRGVTLHEPGQAYEGVTLYTSGDGSYAQLIDMQGKVVHRWELPYDQIWDKSPSGRAPRDADRIYWDKARLMPNGDLLVVITADNDTPWGYGLIRIDRDSKLIWAYHGPTHHDLHLTPDGRVVTLTHDLSEDDIPGLQGLERPWLDDFLVVLDGQTGEELSKVSLARAFLDSPFAEPVYQTPAYAGSDPLHANSVHYLDEALSAAFAPAQGRPGQVLISFRNIGTVALVDPETGEMTWATRGPWIVQHDARALPNGNFTLFDNAANYQVGNAARVLEVNPRTHAIVWSYAGNDEHPFDSYVRSSAQTLPNGNRLINESDGGRLFEVTPAGEIAWEFINPIRGGDQDRYIPIVSSGQRFSVGEFDKDFRAVIDNPQQR</sequence>
<accession>A0A5R9QG97</accession>
<dbReference type="InterPro" id="IPR011047">
    <property type="entry name" value="Quinoprotein_ADH-like_sf"/>
</dbReference>